<feature type="domain" description="GST N-terminal" evidence="1">
    <location>
        <begin position="6"/>
        <end position="93"/>
    </location>
</feature>
<dbReference type="InterPro" id="IPR036282">
    <property type="entry name" value="Glutathione-S-Trfase_C_sf"/>
</dbReference>
<dbReference type="GO" id="GO:0006749">
    <property type="term" value="P:glutathione metabolic process"/>
    <property type="evidence" value="ECO:0007669"/>
    <property type="project" value="TreeGrafter"/>
</dbReference>
<evidence type="ECO:0008006" key="4">
    <source>
        <dbReference type="Google" id="ProtNLM"/>
    </source>
</evidence>
<dbReference type="InterPro" id="IPR036249">
    <property type="entry name" value="Thioredoxin-like_sf"/>
</dbReference>
<dbReference type="PANTHER" id="PTHR11571:SF263">
    <property type="entry name" value="GLUTATHIONE S-TRANSFERASE"/>
    <property type="match status" value="1"/>
</dbReference>
<dbReference type="PROSITE" id="PS50404">
    <property type="entry name" value="GST_NTER"/>
    <property type="match status" value="1"/>
</dbReference>
<dbReference type="InterPro" id="IPR010987">
    <property type="entry name" value="Glutathione-S-Trfase_C-like"/>
</dbReference>
<evidence type="ECO:0000259" key="2">
    <source>
        <dbReference type="PROSITE" id="PS50405"/>
    </source>
</evidence>
<organism evidence="3">
    <name type="scientific">Palpitomonas bilix</name>
    <dbReference type="NCBI Taxonomy" id="652834"/>
    <lineage>
        <taxon>Eukaryota</taxon>
        <taxon>Eukaryota incertae sedis</taxon>
    </lineage>
</organism>
<dbReference type="Pfam" id="PF14497">
    <property type="entry name" value="GST_C_3"/>
    <property type="match status" value="1"/>
</dbReference>
<evidence type="ECO:0000313" key="3">
    <source>
        <dbReference type="EMBL" id="CAE0244574.1"/>
    </source>
</evidence>
<dbReference type="AlphaFoldDB" id="A0A7S3D2J3"/>
<gene>
    <name evidence="3" type="ORF">PBIL07802_LOCUS6749</name>
</gene>
<dbReference type="PROSITE" id="PS50405">
    <property type="entry name" value="GST_CTER"/>
    <property type="match status" value="1"/>
</dbReference>
<dbReference type="CDD" id="cd03192">
    <property type="entry name" value="GST_C_Sigma_like"/>
    <property type="match status" value="1"/>
</dbReference>
<protein>
    <recommendedName>
        <fullName evidence="4">Glutathione S-transferase</fullName>
    </recommendedName>
</protein>
<dbReference type="InterPro" id="IPR004046">
    <property type="entry name" value="GST_C"/>
</dbReference>
<proteinExistence type="predicted"/>
<dbReference type="SFLD" id="SFLDS00019">
    <property type="entry name" value="Glutathione_Transferase_(cytos"/>
    <property type="match status" value="1"/>
</dbReference>
<feature type="domain" description="GST C-terminal" evidence="2">
    <location>
        <begin position="95"/>
        <end position="233"/>
    </location>
</feature>
<dbReference type="InterPro" id="IPR050213">
    <property type="entry name" value="GST_superfamily"/>
</dbReference>
<dbReference type="InterPro" id="IPR040079">
    <property type="entry name" value="Glutathione_S-Trfase"/>
</dbReference>
<name>A0A7S3D2J3_9EUKA</name>
<sequence length="239" mass="27333">MAESPQWELLYWPSMVGRGEMVKLIFEDQGVPYSLPMQQAEPTTPPALVKFLLGQDGTLPHVLAPPILRRGDFIMYQAPAILRYLGKELGLLPDSPEDQVYADCLMETVADLIAEGHDAWHPIERSKGFAEQQKEAEEHFIPIYKKTRLPKFSAFFEKVLERANKGKDSVYLFGDKFTYVDIALFHTYHGIRFQCPDEYKSMDIPRIRALVEAVEKRPNIAAYLASERRFAYSNSGPTF</sequence>
<dbReference type="PANTHER" id="PTHR11571">
    <property type="entry name" value="GLUTATHIONE S-TRANSFERASE"/>
    <property type="match status" value="1"/>
</dbReference>
<dbReference type="SUPFAM" id="SSF47616">
    <property type="entry name" value="GST C-terminal domain-like"/>
    <property type="match status" value="1"/>
</dbReference>
<dbReference type="Gene3D" id="1.20.1050.10">
    <property type="match status" value="1"/>
</dbReference>
<dbReference type="InterPro" id="IPR004045">
    <property type="entry name" value="Glutathione_S-Trfase_N"/>
</dbReference>
<accession>A0A7S3D2J3</accession>
<dbReference type="Gene3D" id="3.40.30.10">
    <property type="entry name" value="Glutaredoxin"/>
    <property type="match status" value="1"/>
</dbReference>
<evidence type="ECO:0000259" key="1">
    <source>
        <dbReference type="PROSITE" id="PS50404"/>
    </source>
</evidence>
<dbReference type="GO" id="GO:0004364">
    <property type="term" value="F:glutathione transferase activity"/>
    <property type="evidence" value="ECO:0007669"/>
    <property type="project" value="TreeGrafter"/>
</dbReference>
<dbReference type="EMBL" id="HBIB01010539">
    <property type="protein sequence ID" value="CAE0244574.1"/>
    <property type="molecule type" value="Transcribed_RNA"/>
</dbReference>
<dbReference type="SUPFAM" id="SSF52833">
    <property type="entry name" value="Thioredoxin-like"/>
    <property type="match status" value="1"/>
</dbReference>
<reference evidence="3" key="1">
    <citation type="submission" date="2021-01" db="EMBL/GenBank/DDBJ databases">
        <authorList>
            <person name="Corre E."/>
            <person name="Pelletier E."/>
            <person name="Niang G."/>
            <person name="Scheremetjew M."/>
            <person name="Finn R."/>
            <person name="Kale V."/>
            <person name="Holt S."/>
            <person name="Cochrane G."/>
            <person name="Meng A."/>
            <person name="Brown T."/>
            <person name="Cohen L."/>
        </authorList>
    </citation>
    <scope>NUCLEOTIDE SEQUENCE</scope>
    <source>
        <strain evidence="3">NIES-2562</strain>
    </source>
</reference>